<keyword evidence="8" id="KW-1185">Reference proteome</keyword>
<evidence type="ECO:0000256" key="6">
    <source>
        <dbReference type="PIRNR" id="PIRNR002889"/>
    </source>
</evidence>
<dbReference type="RefSeq" id="WP_320498782.1">
    <property type="nucleotide sequence ID" value="NZ_JAXCLX010000001.1"/>
</dbReference>
<comment type="caution">
    <text evidence="7">The sequence shown here is derived from an EMBL/GenBank/DDBJ whole genome shotgun (WGS) entry which is preliminary data.</text>
</comment>
<comment type="subcellular location">
    <subcellularLocation>
        <location evidence="1 6">Bacterial flagellum basal body</location>
    </subcellularLocation>
</comment>
<dbReference type="InterPro" id="IPR006300">
    <property type="entry name" value="FlgB"/>
</dbReference>
<keyword evidence="4 6" id="KW-0975">Bacterial flagellum</keyword>
<evidence type="ECO:0000313" key="8">
    <source>
        <dbReference type="Proteomes" id="UP001271769"/>
    </source>
</evidence>
<evidence type="ECO:0000256" key="3">
    <source>
        <dbReference type="ARBA" id="ARBA00014376"/>
    </source>
</evidence>
<name>A0ABU5DT37_9PROT</name>
<accession>A0ABU5DT37</accession>
<evidence type="ECO:0000313" key="7">
    <source>
        <dbReference type="EMBL" id="MDY0870519.1"/>
    </source>
</evidence>
<evidence type="ECO:0000256" key="2">
    <source>
        <dbReference type="ARBA" id="ARBA00009677"/>
    </source>
</evidence>
<proteinExistence type="inferred from homology"/>
<keyword evidence="7" id="KW-0282">Flagellum</keyword>
<comment type="function">
    <text evidence="5 6">Structural component of flagellum, the bacterial motility apparatus. Part of the rod structure of flagellar basal body.</text>
</comment>
<gene>
    <name evidence="7" type="primary">flgB</name>
    <name evidence="7" type="ORF">SMD31_01235</name>
</gene>
<keyword evidence="7" id="KW-0966">Cell projection</keyword>
<sequence>MDFTNIPLFERLTERMNWLGQRTRVLSQNIANADTPSYQPKDLKPIDFEAEMRKLEPVEPARTNKKHLVGTVAPVGDFDPKKSKKTYETAPVGNAVVVEEQMMKVSETQMNYNMVVNLYRKHIDLFKTAIGRGGA</sequence>
<dbReference type="EMBL" id="JAXCLX010000001">
    <property type="protein sequence ID" value="MDY0870519.1"/>
    <property type="molecule type" value="Genomic_DNA"/>
</dbReference>
<evidence type="ECO:0000256" key="5">
    <source>
        <dbReference type="ARBA" id="ARBA00024934"/>
    </source>
</evidence>
<comment type="subunit">
    <text evidence="6">The basal body constitutes a major portion of the flagellar organelle and consists of a number of rings mounted on a central rod.</text>
</comment>
<keyword evidence="7" id="KW-0969">Cilium</keyword>
<dbReference type="PIRSF" id="PIRSF002889">
    <property type="entry name" value="Rod_FlgB"/>
    <property type="match status" value="1"/>
</dbReference>
<protein>
    <recommendedName>
        <fullName evidence="3 6">Flagellar basal body rod protein FlgB</fullName>
    </recommendedName>
</protein>
<dbReference type="NCBIfam" id="TIGR01396">
    <property type="entry name" value="FlgB"/>
    <property type="match status" value="1"/>
</dbReference>
<reference evidence="7 8" key="1">
    <citation type="journal article" date="2013" name="Antonie Van Leeuwenhoek">
        <title>Dongia rigui sp. nov., isolated from freshwater of a large wetland in Korea.</title>
        <authorList>
            <person name="Baik K.S."/>
            <person name="Hwang Y.M."/>
            <person name="Choi J.S."/>
            <person name="Kwon J."/>
            <person name="Seong C.N."/>
        </authorList>
    </citation>
    <scope>NUCLEOTIDE SEQUENCE [LARGE SCALE GENOMIC DNA]</scope>
    <source>
        <strain evidence="7 8">04SU4-P</strain>
    </source>
</reference>
<evidence type="ECO:0000256" key="4">
    <source>
        <dbReference type="ARBA" id="ARBA00023143"/>
    </source>
</evidence>
<evidence type="ECO:0000256" key="1">
    <source>
        <dbReference type="ARBA" id="ARBA00004117"/>
    </source>
</evidence>
<dbReference type="Proteomes" id="UP001271769">
    <property type="component" value="Unassembled WGS sequence"/>
</dbReference>
<organism evidence="7 8">
    <name type="scientific">Dongia rigui</name>
    <dbReference type="NCBI Taxonomy" id="940149"/>
    <lineage>
        <taxon>Bacteria</taxon>
        <taxon>Pseudomonadati</taxon>
        <taxon>Pseudomonadota</taxon>
        <taxon>Alphaproteobacteria</taxon>
        <taxon>Rhodospirillales</taxon>
        <taxon>Dongiaceae</taxon>
        <taxon>Dongia</taxon>
    </lineage>
</organism>
<comment type="similarity">
    <text evidence="2 6">Belongs to the flagella basal body rod proteins family.</text>
</comment>